<proteinExistence type="predicted"/>
<reference evidence="3" key="2">
    <citation type="submission" date="2016-04" db="EMBL/GenBank/DDBJ databases">
        <title>First Complete Genome Sequence of a Subdivision 6 Acidobacterium.</title>
        <authorList>
            <person name="Huang S."/>
            <person name="Vieira S."/>
            <person name="Bunk B."/>
            <person name="Riedel T."/>
            <person name="Sproeer C."/>
            <person name="Overmann J."/>
        </authorList>
    </citation>
    <scope>NUCLEOTIDE SEQUENCE [LARGE SCALE GENOMIC DNA]</scope>
    <source>
        <strain evidence="3">DSM 100886 HEG_-6_39</strain>
    </source>
</reference>
<protein>
    <submittedName>
        <fullName evidence="2">Arylsulfatase</fullName>
    </submittedName>
</protein>
<reference evidence="2 3" key="1">
    <citation type="journal article" date="2016" name="Genome Announc.">
        <title>First Complete Genome Sequence of a Subdivision 6 Acidobacterium Strain.</title>
        <authorList>
            <person name="Huang S."/>
            <person name="Vieira S."/>
            <person name="Bunk B."/>
            <person name="Riedel T."/>
            <person name="Sproer C."/>
            <person name="Overmann J."/>
        </authorList>
    </citation>
    <scope>NUCLEOTIDE SEQUENCE [LARGE SCALE GENOMIC DNA]</scope>
    <source>
        <strain evidence="3">DSM 100886 HEG_-6_39</strain>
    </source>
</reference>
<dbReference type="STRING" id="1855912.LuPra_05267"/>
<dbReference type="InterPro" id="IPR017850">
    <property type="entry name" value="Alkaline_phosphatase_core_sf"/>
</dbReference>
<evidence type="ECO:0000313" key="3">
    <source>
        <dbReference type="Proteomes" id="UP000076079"/>
    </source>
</evidence>
<evidence type="ECO:0000256" key="1">
    <source>
        <dbReference type="SAM" id="MobiDB-lite"/>
    </source>
</evidence>
<evidence type="ECO:0000313" key="2">
    <source>
        <dbReference type="EMBL" id="AMY11995.1"/>
    </source>
</evidence>
<feature type="compositionally biased region" description="Low complexity" evidence="1">
    <location>
        <begin position="468"/>
        <end position="479"/>
    </location>
</feature>
<dbReference type="Pfam" id="PF01663">
    <property type="entry name" value="Phosphodiest"/>
    <property type="match status" value="1"/>
</dbReference>
<feature type="region of interest" description="Disordered" evidence="1">
    <location>
        <begin position="468"/>
        <end position="487"/>
    </location>
</feature>
<sequence length="517" mass="54054">MRGVTSIMRLGSDLRALVVVSALIAVCLVAAMTAQAPPRRHVLIVVDGLRPDYVTADVMPRLTALGKRGVVFTKHHAVFPTVTRVNGASFATGAYPGTHGLMGNSVYFPRVDPARFLDTANRQALSRIAEVEGKLLTAPTLAEVLQAAGKRMFVASSGSPGSAMLNDPTVAGGAVVHPEFVIPETLRGALAALGDPPAGDGQAMARDRYAVDAFLKVGLPRVSPTVSVLWLVSLDSTAHSKGIGGPEAVAVLEHLDREIGRVEDGLKAAGLLDAVNICVSSDHGFSTHTGAVDVSAILKPYMGTMPDGTPRIVASGGAIHVRDRDEETVAAIVRGLQQTPGIGPIFTRATQTGSLDGHVAGTLSFDVVHWQHDRSAQILFSPDWSDAPNAHGVRGSVMAGGTAGHGSSSPWDVHNTLIAAGPDLGRGLTIDAPSANVDLMPTFLTLVGLAIPPSVQGRALDEAFAARAAGPARRSATTTDHTARTPDGRYAVTGELSIVRVGDREYRYFDSTTVTRR</sequence>
<gene>
    <name evidence="2" type="ORF">LuPra_05267</name>
</gene>
<dbReference type="Proteomes" id="UP000076079">
    <property type="component" value="Chromosome"/>
</dbReference>
<dbReference type="EMBL" id="CP015136">
    <property type="protein sequence ID" value="AMY11995.1"/>
    <property type="molecule type" value="Genomic_DNA"/>
</dbReference>
<organism evidence="2 3">
    <name type="scientific">Luteitalea pratensis</name>
    <dbReference type="NCBI Taxonomy" id="1855912"/>
    <lineage>
        <taxon>Bacteria</taxon>
        <taxon>Pseudomonadati</taxon>
        <taxon>Acidobacteriota</taxon>
        <taxon>Vicinamibacteria</taxon>
        <taxon>Vicinamibacterales</taxon>
        <taxon>Vicinamibacteraceae</taxon>
        <taxon>Luteitalea</taxon>
    </lineage>
</organism>
<dbReference type="GO" id="GO:0016787">
    <property type="term" value="F:hydrolase activity"/>
    <property type="evidence" value="ECO:0007669"/>
    <property type="project" value="UniProtKB-ARBA"/>
</dbReference>
<dbReference type="InterPro" id="IPR002591">
    <property type="entry name" value="Phosphodiest/P_Trfase"/>
</dbReference>
<keyword evidence="3" id="KW-1185">Reference proteome</keyword>
<dbReference type="Gene3D" id="3.40.720.10">
    <property type="entry name" value="Alkaline Phosphatase, subunit A"/>
    <property type="match status" value="2"/>
</dbReference>
<dbReference type="SUPFAM" id="SSF53649">
    <property type="entry name" value="Alkaline phosphatase-like"/>
    <property type="match status" value="1"/>
</dbReference>
<dbReference type="PANTHER" id="PTHR10151">
    <property type="entry name" value="ECTONUCLEOTIDE PYROPHOSPHATASE/PHOSPHODIESTERASE"/>
    <property type="match status" value="1"/>
</dbReference>
<dbReference type="AlphaFoldDB" id="A0A143PTL9"/>
<dbReference type="PANTHER" id="PTHR10151:SF120">
    <property type="entry name" value="BIS(5'-ADENOSYL)-TRIPHOSPHATASE"/>
    <property type="match status" value="1"/>
</dbReference>
<accession>A0A143PTL9</accession>
<name>A0A143PTL9_LUTPR</name>
<dbReference type="KEGG" id="abac:LuPra_05267"/>